<dbReference type="Gene3D" id="3.40.50.1860">
    <property type="match status" value="2"/>
</dbReference>
<comment type="similarity">
    <text evidence="1">Belongs to the aspartate/glutamate racemases family.</text>
</comment>
<organism evidence="3 4">
    <name type="scientific">Skeletonema marinoi</name>
    <dbReference type="NCBI Taxonomy" id="267567"/>
    <lineage>
        <taxon>Eukaryota</taxon>
        <taxon>Sar</taxon>
        <taxon>Stramenopiles</taxon>
        <taxon>Ochrophyta</taxon>
        <taxon>Bacillariophyta</taxon>
        <taxon>Coscinodiscophyceae</taxon>
        <taxon>Thalassiosirophycidae</taxon>
        <taxon>Thalassiosirales</taxon>
        <taxon>Skeletonemataceae</taxon>
        <taxon>Skeletonema</taxon>
        <taxon>Skeletonema marinoi-dohrnii complex</taxon>
    </lineage>
</organism>
<dbReference type="EC" id="5.1.1.13" evidence="3"/>
<dbReference type="SUPFAM" id="SSF53681">
    <property type="entry name" value="Aspartate/glutamate racemase"/>
    <property type="match status" value="2"/>
</dbReference>
<evidence type="ECO:0000256" key="2">
    <source>
        <dbReference type="ARBA" id="ARBA00023235"/>
    </source>
</evidence>
<reference evidence="3" key="1">
    <citation type="submission" date="2023-06" db="EMBL/GenBank/DDBJ databases">
        <title>Survivors Of The Sea: Transcriptome response of Skeletonema marinoi to long-term dormancy.</title>
        <authorList>
            <person name="Pinder M.I.M."/>
            <person name="Kourtchenko O."/>
            <person name="Robertson E.K."/>
            <person name="Larsson T."/>
            <person name="Maumus F."/>
            <person name="Osuna-Cruz C.M."/>
            <person name="Vancaester E."/>
            <person name="Stenow R."/>
            <person name="Vandepoele K."/>
            <person name="Ploug H."/>
            <person name="Bruchert V."/>
            <person name="Godhe A."/>
            <person name="Topel M."/>
        </authorList>
    </citation>
    <scope>NUCLEOTIDE SEQUENCE</scope>
    <source>
        <strain evidence="3">R05AC</strain>
    </source>
</reference>
<dbReference type="EMBL" id="JATAAI010000033">
    <property type="protein sequence ID" value="KAK1735497.1"/>
    <property type="molecule type" value="Genomic_DNA"/>
</dbReference>
<dbReference type="PROSITE" id="PS00924">
    <property type="entry name" value="ASP_GLU_RACEMASE_2"/>
    <property type="match status" value="1"/>
</dbReference>
<dbReference type="AlphaFoldDB" id="A0AAD8XXJ2"/>
<sequence>MDRDTWCPNQNLVGVIGGMGPGATVKLFQYVVELQKATSDEDHVPLLIYNNPQIPNNNKAVLQTGPLSVPAMGYTARALERAGATHLAIPCNTAHCFLSELAEWTNLPILDMIDLTIRSVFDMQVSRIGLLATDGTVKIGLYQKVIEQISKELNTRPIGMIVPNAKGQCEVDDCILRIKSGDVGADVQRRLLIEARSLTSRGADIIVTGCTELPLVLSDELLSFCVKFVDPMRILALEIIRINGKKCEMNQS</sequence>
<gene>
    <name evidence="3" type="ORF">QTG54_013660</name>
</gene>
<dbReference type="PANTHER" id="PTHR21198:SF7">
    <property type="entry name" value="ASPARTATE-GLUTAMATE RACEMASE FAMILY"/>
    <property type="match status" value="1"/>
</dbReference>
<proteinExistence type="inferred from homology"/>
<dbReference type="InterPro" id="IPR004380">
    <property type="entry name" value="Asp_race"/>
</dbReference>
<dbReference type="InterPro" id="IPR001920">
    <property type="entry name" value="Asp/Glu_race"/>
</dbReference>
<dbReference type="Pfam" id="PF01177">
    <property type="entry name" value="Asp_Glu_race"/>
    <property type="match status" value="1"/>
</dbReference>
<dbReference type="Proteomes" id="UP001224775">
    <property type="component" value="Unassembled WGS sequence"/>
</dbReference>
<dbReference type="NCBIfam" id="TIGR00035">
    <property type="entry name" value="asp_race"/>
    <property type="match status" value="1"/>
</dbReference>
<name>A0AAD8XXJ2_9STRA</name>
<evidence type="ECO:0000313" key="3">
    <source>
        <dbReference type="EMBL" id="KAK1735497.1"/>
    </source>
</evidence>
<protein>
    <submittedName>
        <fullName evidence="3">Aspartate racemase</fullName>
        <ecNumber evidence="3">5.1.1.13</ecNumber>
    </submittedName>
</protein>
<evidence type="ECO:0000313" key="4">
    <source>
        <dbReference type="Proteomes" id="UP001224775"/>
    </source>
</evidence>
<dbReference type="InterPro" id="IPR015942">
    <property type="entry name" value="Asp/Glu/hydantoin_racemase"/>
</dbReference>
<dbReference type="PANTHER" id="PTHR21198">
    <property type="entry name" value="GLUTAMATE RACEMASE"/>
    <property type="match status" value="1"/>
</dbReference>
<keyword evidence="4" id="KW-1185">Reference proteome</keyword>
<dbReference type="GO" id="GO:0047689">
    <property type="term" value="F:aspartate racemase activity"/>
    <property type="evidence" value="ECO:0007669"/>
    <property type="project" value="UniProtKB-EC"/>
</dbReference>
<accession>A0AAD8XXJ2</accession>
<comment type="caution">
    <text evidence="3">The sequence shown here is derived from an EMBL/GenBank/DDBJ whole genome shotgun (WGS) entry which is preliminary data.</text>
</comment>
<keyword evidence="2 3" id="KW-0413">Isomerase</keyword>
<evidence type="ECO:0000256" key="1">
    <source>
        <dbReference type="ARBA" id="ARBA00007847"/>
    </source>
</evidence>
<dbReference type="InterPro" id="IPR033134">
    <property type="entry name" value="Asp/Glu_racemase_AS_2"/>
</dbReference>